<dbReference type="EMBL" id="GGEC01085024">
    <property type="protein sequence ID" value="MBX65508.1"/>
    <property type="molecule type" value="Transcribed_RNA"/>
</dbReference>
<dbReference type="AlphaFoldDB" id="A0A2P2QEV3"/>
<protein>
    <submittedName>
        <fullName evidence="1">Uncharacterized protein</fullName>
    </submittedName>
</protein>
<proteinExistence type="predicted"/>
<accession>A0A2P2QEV3</accession>
<name>A0A2P2QEV3_RHIMU</name>
<evidence type="ECO:0000313" key="1">
    <source>
        <dbReference type="EMBL" id="MBX65508.1"/>
    </source>
</evidence>
<reference evidence="1" key="1">
    <citation type="submission" date="2018-02" db="EMBL/GenBank/DDBJ databases">
        <title>Rhizophora mucronata_Transcriptome.</title>
        <authorList>
            <person name="Meera S.P."/>
            <person name="Sreeshan A."/>
            <person name="Augustine A."/>
        </authorList>
    </citation>
    <scope>NUCLEOTIDE SEQUENCE</scope>
    <source>
        <tissue evidence="1">Leaf</tissue>
    </source>
</reference>
<organism evidence="1">
    <name type="scientific">Rhizophora mucronata</name>
    <name type="common">Asiatic mangrove</name>
    <dbReference type="NCBI Taxonomy" id="61149"/>
    <lineage>
        <taxon>Eukaryota</taxon>
        <taxon>Viridiplantae</taxon>
        <taxon>Streptophyta</taxon>
        <taxon>Embryophyta</taxon>
        <taxon>Tracheophyta</taxon>
        <taxon>Spermatophyta</taxon>
        <taxon>Magnoliopsida</taxon>
        <taxon>eudicotyledons</taxon>
        <taxon>Gunneridae</taxon>
        <taxon>Pentapetalae</taxon>
        <taxon>rosids</taxon>
        <taxon>fabids</taxon>
        <taxon>Malpighiales</taxon>
        <taxon>Rhizophoraceae</taxon>
        <taxon>Rhizophora</taxon>
    </lineage>
</organism>
<sequence length="78" mass="9201">MTLQPEFGMRFCAKTIHTKTRKRKGSMDTHSSPNLFPVLNFPYMVFHKFGLDVYLSTYAGWRCFCLIEDESFLRRNSV</sequence>